<evidence type="ECO:0000256" key="11">
    <source>
        <dbReference type="SAM" id="Phobius"/>
    </source>
</evidence>
<feature type="region of interest" description="Disordered" evidence="10">
    <location>
        <begin position="216"/>
        <end position="238"/>
    </location>
</feature>
<feature type="domain" description="MacB-like periplasmic core" evidence="13">
    <location>
        <begin position="18"/>
        <end position="232"/>
    </location>
</feature>
<keyword evidence="7 11" id="KW-1133">Transmembrane helix</keyword>
<evidence type="ECO:0000256" key="3">
    <source>
        <dbReference type="ARBA" id="ARBA00011131"/>
    </source>
</evidence>
<protein>
    <recommendedName>
        <fullName evidence="4">Putative hemin transport system permease protein HrtB</fullName>
    </recommendedName>
</protein>
<keyword evidence="15" id="KW-1185">Reference proteome</keyword>
<comment type="similarity">
    <text evidence="2">Belongs to the ABC-4 integral membrane protein family. HrtB subfamily.</text>
</comment>
<accession>A0A841SXE7</accession>
<feature type="transmembrane region" description="Helical" evidence="11">
    <location>
        <begin position="332"/>
        <end position="362"/>
    </location>
</feature>
<dbReference type="InterPro" id="IPR003838">
    <property type="entry name" value="ABC3_permease_C"/>
</dbReference>
<evidence type="ECO:0000256" key="8">
    <source>
        <dbReference type="ARBA" id="ARBA00023136"/>
    </source>
</evidence>
<comment type="function">
    <text evidence="9">Part of the ABC transporter complex hrt involved in hemin import. Responsible for the translocation of the substrate across the membrane.</text>
</comment>
<gene>
    <name evidence="14" type="ORF">H7B67_12060</name>
</gene>
<evidence type="ECO:0000256" key="6">
    <source>
        <dbReference type="ARBA" id="ARBA00022692"/>
    </source>
</evidence>
<dbReference type="InterPro" id="IPR051125">
    <property type="entry name" value="ABC-4/HrtB_transporter"/>
</dbReference>
<evidence type="ECO:0000259" key="13">
    <source>
        <dbReference type="Pfam" id="PF12704"/>
    </source>
</evidence>
<comment type="subunit">
    <text evidence="3">The complex is composed of two ATP-binding proteins (HrtA), two transmembrane proteins (HrtB) and a solute-binding protein.</text>
</comment>
<dbReference type="RefSeq" id="WP_185120078.1">
    <property type="nucleotide sequence ID" value="NZ_JACJVQ010000008.1"/>
</dbReference>
<dbReference type="InterPro" id="IPR025857">
    <property type="entry name" value="MacB_PCD"/>
</dbReference>
<dbReference type="PANTHER" id="PTHR43738">
    <property type="entry name" value="ABC TRANSPORTER, MEMBRANE PROTEIN"/>
    <property type="match status" value="1"/>
</dbReference>
<evidence type="ECO:0000256" key="1">
    <source>
        <dbReference type="ARBA" id="ARBA00004651"/>
    </source>
</evidence>
<name>A0A841SXE7_9BACL</name>
<reference evidence="14 15" key="1">
    <citation type="submission" date="2020-08" db="EMBL/GenBank/DDBJ databases">
        <title>Cohnella phylogeny.</title>
        <authorList>
            <person name="Dunlap C."/>
        </authorList>
    </citation>
    <scope>NUCLEOTIDE SEQUENCE [LARGE SCALE GENOMIC DNA]</scope>
    <source>
        <strain evidence="14 15">DSM 25241</strain>
    </source>
</reference>
<sequence length="416" mass="44807">MPLTRIAWRNLFNRRVQTLITIGVVAVGIAVTIAILLLSSGIKQGIVRASEPYGMLVGSKGSQAQLVFNTIFLMDNPLSNLEPDYYEALAEDERVSLAVPFALGDNYEGYRLVGTEPSFFELRARPADPAYFRLASGRLFEQPFEAVIGAKVARETGLKPGDEFVSAHGVTESLEPEQHKKHPYTVVGVLESTRAPSDQGIYVNMESYWLGHEHEEEAGTAADAGEHDTSEETRAEERGVTAALIKPKSYADLMTMYQEINQGKDAQAVFPGQTLAKIFDMMGSGEQILRYVAYVVLGMAGLTVILALYGATVERRKTVAILRAIGAGRAEVLTIVLLESAFVMLIGCAAGYAAGYGLAWLLTGYLGEHVSIAVPIGFDSQTLAIAGYVGLAGVAAGLLPALSAYRTETARYLNSA</sequence>
<feature type="compositionally biased region" description="Basic and acidic residues" evidence="10">
    <location>
        <begin position="224"/>
        <end position="238"/>
    </location>
</feature>
<dbReference type="EMBL" id="JACJVQ010000008">
    <property type="protein sequence ID" value="MBB6634845.1"/>
    <property type="molecule type" value="Genomic_DNA"/>
</dbReference>
<dbReference type="Pfam" id="PF12704">
    <property type="entry name" value="MacB_PCD"/>
    <property type="match status" value="1"/>
</dbReference>
<comment type="caution">
    <text evidence="14">The sequence shown here is derived from an EMBL/GenBank/DDBJ whole genome shotgun (WGS) entry which is preliminary data.</text>
</comment>
<organism evidence="14 15">
    <name type="scientific">Cohnella thailandensis</name>
    <dbReference type="NCBI Taxonomy" id="557557"/>
    <lineage>
        <taxon>Bacteria</taxon>
        <taxon>Bacillati</taxon>
        <taxon>Bacillota</taxon>
        <taxon>Bacilli</taxon>
        <taxon>Bacillales</taxon>
        <taxon>Paenibacillaceae</taxon>
        <taxon>Cohnella</taxon>
    </lineage>
</organism>
<evidence type="ECO:0000256" key="2">
    <source>
        <dbReference type="ARBA" id="ARBA00008697"/>
    </source>
</evidence>
<proteinExistence type="inferred from homology"/>
<feature type="transmembrane region" description="Helical" evidence="11">
    <location>
        <begin position="291"/>
        <end position="311"/>
    </location>
</feature>
<evidence type="ECO:0000256" key="4">
    <source>
        <dbReference type="ARBA" id="ARBA00016962"/>
    </source>
</evidence>
<keyword evidence="5" id="KW-1003">Cell membrane</keyword>
<dbReference type="PANTHER" id="PTHR43738:SF2">
    <property type="entry name" value="ABC TRANSPORTER PERMEASE"/>
    <property type="match status" value="1"/>
</dbReference>
<feature type="transmembrane region" description="Helical" evidence="11">
    <location>
        <begin position="382"/>
        <end position="405"/>
    </location>
</feature>
<evidence type="ECO:0000256" key="10">
    <source>
        <dbReference type="SAM" id="MobiDB-lite"/>
    </source>
</evidence>
<evidence type="ECO:0000256" key="7">
    <source>
        <dbReference type="ARBA" id="ARBA00022989"/>
    </source>
</evidence>
<keyword evidence="6 11" id="KW-0812">Transmembrane</keyword>
<evidence type="ECO:0000313" key="15">
    <source>
        <dbReference type="Proteomes" id="UP000535838"/>
    </source>
</evidence>
<dbReference type="AlphaFoldDB" id="A0A841SXE7"/>
<feature type="transmembrane region" description="Helical" evidence="11">
    <location>
        <begin position="20"/>
        <end position="42"/>
    </location>
</feature>
<dbReference type="GO" id="GO:0005886">
    <property type="term" value="C:plasma membrane"/>
    <property type="evidence" value="ECO:0007669"/>
    <property type="project" value="UniProtKB-SubCell"/>
</dbReference>
<feature type="domain" description="ABC3 transporter permease C-terminal" evidence="12">
    <location>
        <begin position="293"/>
        <end position="406"/>
    </location>
</feature>
<keyword evidence="8 11" id="KW-0472">Membrane</keyword>
<dbReference type="Proteomes" id="UP000535838">
    <property type="component" value="Unassembled WGS sequence"/>
</dbReference>
<evidence type="ECO:0000313" key="14">
    <source>
        <dbReference type="EMBL" id="MBB6634845.1"/>
    </source>
</evidence>
<evidence type="ECO:0000256" key="9">
    <source>
        <dbReference type="ARBA" id="ARBA00024973"/>
    </source>
</evidence>
<evidence type="ECO:0000256" key="5">
    <source>
        <dbReference type="ARBA" id="ARBA00022475"/>
    </source>
</evidence>
<comment type="subcellular location">
    <subcellularLocation>
        <location evidence="1">Cell membrane</location>
        <topology evidence="1">Multi-pass membrane protein</topology>
    </subcellularLocation>
</comment>
<dbReference type="Pfam" id="PF02687">
    <property type="entry name" value="FtsX"/>
    <property type="match status" value="1"/>
</dbReference>
<evidence type="ECO:0000259" key="12">
    <source>
        <dbReference type="Pfam" id="PF02687"/>
    </source>
</evidence>